<dbReference type="GO" id="GO:0019843">
    <property type="term" value="F:rRNA binding"/>
    <property type="evidence" value="ECO:0007669"/>
    <property type="project" value="TreeGrafter"/>
</dbReference>
<dbReference type="InterPro" id="IPR027417">
    <property type="entry name" value="P-loop_NTPase"/>
</dbReference>
<feature type="non-terminal residue" evidence="2">
    <location>
        <position position="83"/>
    </location>
</feature>
<accession>A0A383CPZ4</accession>
<proteinExistence type="predicted"/>
<gene>
    <name evidence="2" type="ORF">METZ01_LOCUS487065</name>
</gene>
<protein>
    <recommendedName>
        <fullName evidence="1">G domain-containing protein</fullName>
    </recommendedName>
</protein>
<dbReference type="AlphaFoldDB" id="A0A383CPZ4"/>
<dbReference type="GO" id="GO:0043024">
    <property type="term" value="F:ribosomal small subunit binding"/>
    <property type="evidence" value="ECO:0007669"/>
    <property type="project" value="TreeGrafter"/>
</dbReference>
<sequence length="83" mass="9480">MNSMVGKTVSIINKKINTTQNIIKGIVNINDTQIIFYDTPGSNFLNSSVSSQKRFKIDIWTAIEEVDCILYIVDVSKYNYRTI</sequence>
<dbReference type="PANTHER" id="PTHR42698">
    <property type="entry name" value="GTPASE ERA"/>
    <property type="match status" value="1"/>
</dbReference>
<dbReference type="SUPFAM" id="SSF52540">
    <property type="entry name" value="P-loop containing nucleoside triphosphate hydrolases"/>
    <property type="match status" value="1"/>
</dbReference>
<dbReference type="GO" id="GO:0000028">
    <property type="term" value="P:ribosomal small subunit assembly"/>
    <property type="evidence" value="ECO:0007669"/>
    <property type="project" value="TreeGrafter"/>
</dbReference>
<dbReference type="GO" id="GO:0005525">
    <property type="term" value="F:GTP binding"/>
    <property type="evidence" value="ECO:0007669"/>
    <property type="project" value="InterPro"/>
</dbReference>
<reference evidence="2" key="1">
    <citation type="submission" date="2018-05" db="EMBL/GenBank/DDBJ databases">
        <authorList>
            <person name="Lanie J.A."/>
            <person name="Ng W.-L."/>
            <person name="Kazmierczak K.M."/>
            <person name="Andrzejewski T.M."/>
            <person name="Davidsen T.M."/>
            <person name="Wayne K.J."/>
            <person name="Tettelin H."/>
            <person name="Glass J.I."/>
            <person name="Rusch D."/>
            <person name="Podicherti R."/>
            <person name="Tsui H.-C.T."/>
            <person name="Winkler M.E."/>
        </authorList>
    </citation>
    <scope>NUCLEOTIDE SEQUENCE</scope>
</reference>
<name>A0A383CPZ4_9ZZZZ</name>
<dbReference type="InterPro" id="IPR005662">
    <property type="entry name" value="GTPase_Era-like"/>
</dbReference>
<dbReference type="InterPro" id="IPR006073">
    <property type="entry name" value="GTP-bd"/>
</dbReference>
<dbReference type="EMBL" id="UINC01210649">
    <property type="protein sequence ID" value="SVE34211.1"/>
    <property type="molecule type" value="Genomic_DNA"/>
</dbReference>
<feature type="domain" description="G" evidence="1">
    <location>
        <begin position="1"/>
        <end position="77"/>
    </location>
</feature>
<dbReference type="Gene3D" id="3.40.50.300">
    <property type="entry name" value="P-loop containing nucleotide triphosphate hydrolases"/>
    <property type="match status" value="1"/>
</dbReference>
<dbReference type="PANTHER" id="PTHR42698:SF1">
    <property type="entry name" value="GTPASE ERA, MITOCHONDRIAL"/>
    <property type="match status" value="1"/>
</dbReference>
<evidence type="ECO:0000259" key="1">
    <source>
        <dbReference type="Pfam" id="PF01926"/>
    </source>
</evidence>
<evidence type="ECO:0000313" key="2">
    <source>
        <dbReference type="EMBL" id="SVE34211.1"/>
    </source>
</evidence>
<dbReference type="Pfam" id="PF01926">
    <property type="entry name" value="MMR_HSR1"/>
    <property type="match status" value="1"/>
</dbReference>
<organism evidence="2">
    <name type="scientific">marine metagenome</name>
    <dbReference type="NCBI Taxonomy" id="408172"/>
    <lineage>
        <taxon>unclassified sequences</taxon>
        <taxon>metagenomes</taxon>
        <taxon>ecological metagenomes</taxon>
    </lineage>
</organism>